<dbReference type="InterPro" id="IPR024709">
    <property type="entry name" value="FucosylTrfase_pln"/>
</dbReference>
<evidence type="ECO:0000256" key="13">
    <source>
        <dbReference type="ARBA" id="ARBA00030350"/>
    </source>
</evidence>
<comment type="pathway">
    <text evidence="2">Glycan metabolism.</text>
</comment>
<dbReference type="Gene3D" id="3.40.50.11340">
    <property type="match status" value="1"/>
</dbReference>
<evidence type="ECO:0000256" key="12">
    <source>
        <dbReference type="ARBA" id="ARBA00023277"/>
    </source>
</evidence>
<evidence type="ECO:0000313" key="15">
    <source>
        <dbReference type="Proteomes" id="UP000813462"/>
    </source>
</evidence>
<evidence type="ECO:0000256" key="6">
    <source>
        <dbReference type="ARBA" id="ARBA00022692"/>
    </source>
</evidence>
<sequence length="496" mass="57243">MERTNVRKLKNLVMGRIKASRITQLKWWAIGTTMSFMMLLLCAFRLQLISTTATAISMGAAPVLTFQSYASKQVNNQLERFYDSNGYLIVSSNGGLNQMRAGICDMVAIASYLNLTLVVPELDNTSFWHDNRQVNFQNYFKFEDIFDVDYFISSLRDQVRIVKELPPKQKRRMEKIRQIVSFPPVKWSNTSFYYNEILPRINRYGLLHFTKTNTRLANNGLPVEIQQLRCRVNYKALRFTTRIEEMGKKIVRILRKNGPFLVLHLRYEMDMLAFCGCTEGCNNREIEELTNMRHAYSWGNEKEIDSEKRRKDGQCPLTPEETAFALRALGIDPTIQIYLAAGDIYGGEKRMASLKLAFPNLVKKETLLKPSDLRPFNNHLNQMAALDYIVALESDIFIPTYGGNMAKVVEGHRRYLGFKTTILLDRKLTVNLIDQYKNGNLSWVEFSQAMKSSHADRIGNPAQRFNIPGKPKEEEYFYSNPQECLPPINQRPKVST</sequence>
<protein>
    <recommendedName>
        <fullName evidence="13">O-fucosyltransferase family protein</fullName>
    </recommendedName>
</protein>
<dbReference type="CDD" id="cd11299">
    <property type="entry name" value="O-FucT_plant"/>
    <property type="match status" value="1"/>
</dbReference>
<dbReference type="AlphaFoldDB" id="A0A978UMU5"/>
<gene>
    <name evidence="14" type="ORF">FEM48_Zijuj10G0104300</name>
</gene>
<comment type="similarity">
    <text evidence="3">Belongs to the glycosyltransferase GT106 family.</text>
</comment>
<keyword evidence="11" id="KW-0294">Fucose metabolism</keyword>
<comment type="caution">
    <text evidence="14">The sequence shown here is derived from an EMBL/GenBank/DDBJ whole genome shotgun (WGS) entry which is preliminary data.</text>
</comment>
<keyword evidence="8" id="KW-1133">Transmembrane helix</keyword>
<dbReference type="GO" id="GO:0006004">
    <property type="term" value="P:fucose metabolic process"/>
    <property type="evidence" value="ECO:0007669"/>
    <property type="project" value="UniProtKB-KW"/>
</dbReference>
<evidence type="ECO:0000256" key="9">
    <source>
        <dbReference type="ARBA" id="ARBA00023136"/>
    </source>
</evidence>
<evidence type="ECO:0000256" key="10">
    <source>
        <dbReference type="ARBA" id="ARBA00023180"/>
    </source>
</evidence>
<dbReference type="Proteomes" id="UP000813462">
    <property type="component" value="Unassembled WGS sequence"/>
</dbReference>
<dbReference type="Pfam" id="PF10250">
    <property type="entry name" value="O-FucT"/>
    <property type="match status" value="1"/>
</dbReference>
<evidence type="ECO:0000256" key="2">
    <source>
        <dbReference type="ARBA" id="ARBA00004881"/>
    </source>
</evidence>
<dbReference type="EMBL" id="JAEACU010000010">
    <property type="protein sequence ID" value="KAH7516147.1"/>
    <property type="molecule type" value="Genomic_DNA"/>
</dbReference>
<keyword evidence="7" id="KW-0735">Signal-anchor</keyword>
<organism evidence="14 15">
    <name type="scientific">Ziziphus jujuba var. spinosa</name>
    <dbReference type="NCBI Taxonomy" id="714518"/>
    <lineage>
        <taxon>Eukaryota</taxon>
        <taxon>Viridiplantae</taxon>
        <taxon>Streptophyta</taxon>
        <taxon>Embryophyta</taxon>
        <taxon>Tracheophyta</taxon>
        <taxon>Spermatophyta</taxon>
        <taxon>Magnoliopsida</taxon>
        <taxon>eudicotyledons</taxon>
        <taxon>Gunneridae</taxon>
        <taxon>Pentapetalae</taxon>
        <taxon>rosids</taxon>
        <taxon>fabids</taxon>
        <taxon>Rosales</taxon>
        <taxon>Rhamnaceae</taxon>
        <taxon>Paliureae</taxon>
        <taxon>Ziziphus</taxon>
    </lineage>
</organism>
<keyword evidence="10" id="KW-0325">Glycoprotein</keyword>
<name>A0A978UMU5_ZIZJJ</name>
<dbReference type="GO" id="GO:0016020">
    <property type="term" value="C:membrane"/>
    <property type="evidence" value="ECO:0007669"/>
    <property type="project" value="UniProtKB-SubCell"/>
</dbReference>
<proteinExistence type="inferred from homology"/>
<reference evidence="14" key="1">
    <citation type="journal article" date="2021" name="Front. Plant Sci.">
        <title>Chromosome-Scale Genome Assembly for Chinese Sour Jujube and Insights Into Its Genome Evolution and Domestication Signature.</title>
        <authorList>
            <person name="Shen L.-Y."/>
            <person name="Luo H."/>
            <person name="Wang X.-L."/>
            <person name="Wang X.-M."/>
            <person name="Qiu X.-J."/>
            <person name="Liu H."/>
            <person name="Zhou S.-S."/>
            <person name="Jia K.-H."/>
            <person name="Nie S."/>
            <person name="Bao Y.-T."/>
            <person name="Zhang R.-G."/>
            <person name="Yun Q.-Z."/>
            <person name="Chai Y.-H."/>
            <person name="Lu J.-Y."/>
            <person name="Li Y."/>
            <person name="Zhao S.-W."/>
            <person name="Mao J.-F."/>
            <person name="Jia S.-G."/>
            <person name="Mao Y.-M."/>
        </authorList>
    </citation>
    <scope>NUCLEOTIDE SEQUENCE</scope>
    <source>
        <strain evidence="14">AT0</strain>
        <tissue evidence="14">Leaf</tissue>
    </source>
</reference>
<comment type="subcellular location">
    <subcellularLocation>
        <location evidence="1">Membrane</location>
        <topology evidence="1">Single-pass type II membrane protein</topology>
    </subcellularLocation>
</comment>
<dbReference type="PANTHER" id="PTHR31741:SF45">
    <property type="entry name" value="O-FUCOSYLTRANSFERASE FAMILY PROTEIN"/>
    <property type="match status" value="1"/>
</dbReference>
<dbReference type="GO" id="GO:0005737">
    <property type="term" value="C:cytoplasm"/>
    <property type="evidence" value="ECO:0007669"/>
    <property type="project" value="TreeGrafter"/>
</dbReference>
<dbReference type="FunFam" id="3.40.50.11350:FF:000011">
    <property type="entry name" value="O-fucosyltransferase 28"/>
    <property type="match status" value="1"/>
</dbReference>
<accession>A0A978UMU5</accession>
<evidence type="ECO:0000313" key="14">
    <source>
        <dbReference type="EMBL" id="KAH7516147.1"/>
    </source>
</evidence>
<evidence type="ECO:0000256" key="7">
    <source>
        <dbReference type="ARBA" id="ARBA00022968"/>
    </source>
</evidence>
<evidence type="ECO:0000256" key="3">
    <source>
        <dbReference type="ARBA" id="ARBA00007737"/>
    </source>
</evidence>
<evidence type="ECO:0000256" key="5">
    <source>
        <dbReference type="ARBA" id="ARBA00022679"/>
    </source>
</evidence>
<keyword evidence="5" id="KW-0808">Transferase</keyword>
<keyword evidence="4" id="KW-0328">Glycosyltransferase</keyword>
<evidence type="ECO:0000256" key="11">
    <source>
        <dbReference type="ARBA" id="ARBA00023253"/>
    </source>
</evidence>
<dbReference type="InterPro" id="IPR019378">
    <property type="entry name" value="GDP-Fuc_O-FucTrfase"/>
</dbReference>
<dbReference type="PANTHER" id="PTHR31741">
    <property type="entry name" value="OS02G0726500 PROTEIN-RELATED"/>
    <property type="match status" value="1"/>
</dbReference>
<dbReference type="GO" id="GO:0016757">
    <property type="term" value="F:glycosyltransferase activity"/>
    <property type="evidence" value="ECO:0007669"/>
    <property type="project" value="UniProtKB-KW"/>
</dbReference>
<dbReference type="PIRSF" id="PIRSF009360">
    <property type="entry name" value="UCP009360"/>
    <property type="match status" value="1"/>
</dbReference>
<evidence type="ECO:0000256" key="4">
    <source>
        <dbReference type="ARBA" id="ARBA00022676"/>
    </source>
</evidence>
<evidence type="ECO:0000256" key="1">
    <source>
        <dbReference type="ARBA" id="ARBA00004606"/>
    </source>
</evidence>
<keyword evidence="12" id="KW-0119">Carbohydrate metabolism</keyword>
<keyword evidence="6" id="KW-0812">Transmembrane</keyword>
<keyword evidence="9" id="KW-0472">Membrane</keyword>
<evidence type="ECO:0000256" key="8">
    <source>
        <dbReference type="ARBA" id="ARBA00022989"/>
    </source>
</evidence>